<gene>
    <name evidence="1" type="ORF">ENV52_00665</name>
</gene>
<proteinExistence type="predicted"/>
<organism evidence="1">
    <name type="scientific">Desulfobacca acetoxidans</name>
    <dbReference type="NCBI Taxonomy" id="60893"/>
    <lineage>
        <taxon>Bacteria</taxon>
        <taxon>Pseudomonadati</taxon>
        <taxon>Thermodesulfobacteriota</taxon>
        <taxon>Desulfobaccia</taxon>
        <taxon>Desulfobaccales</taxon>
        <taxon>Desulfobaccaceae</taxon>
        <taxon>Desulfobacca</taxon>
    </lineage>
</organism>
<comment type="caution">
    <text evidence="1">The sequence shown here is derived from an EMBL/GenBank/DDBJ whole genome shotgun (WGS) entry which is preliminary data.</text>
</comment>
<reference evidence="1" key="1">
    <citation type="journal article" date="2020" name="mSystems">
        <title>Genome- and Community-Level Interaction Insights into Carbon Utilization and Element Cycling Functions of Hydrothermarchaeota in Hydrothermal Sediment.</title>
        <authorList>
            <person name="Zhou Z."/>
            <person name="Liu Y."/>
            <person name="Xu W."/>
            <person name="Pan J."/>
            <person name="Luo Z.H."/>
            <person name="Li M."/>
        </authorList>
    </citation>
    <scope>NUCLEOTIDE SEQUENCE [LARGE SCALE GENOMIC DNA]</scope>
    <source>
        <strain evidence="1">SpSt-767</strain>
    </source>
</reference>
<sequence>MERTRTTESDSRNFSIKLDSRELERIFRARKNLDDVKALAVYAAHYQDLGWFPVALDARKGVELEVDFRQPQTNWLWLLMDFALQDVEVGLAIRPEPHTRLFVVRVQPGLARSLDRLGEWRSPCTARLGDVWEHHFLVLPPAWHVPPAQADRDQEAPLSVLGPGSLIPMPPSAAASGQMAWEWLALPWEQPPGQPSLELLILLEDCGFISRKRRAAVEDLPSWKEIYPRISHADKLLQALLAPEETTGRYYRKILFEAMQAGLTDLELLLGLLWHAPHSELRLDPDGREQLALWAESLQELLVPEPPEAGAAPMLPESEAEYSSPEDVMAELQALAAQTLELERHLASLENLGDSRQAGPEENPALWDKQKEFAELRRAVEDFLANVKNLPDPE</sequence>
<evidence type="ECO:0000313" key="1">
    <source>
        <dbReference type="EMBL" id="HHS28201.1"/>
    </source>
</evidence>
<protein>
    <submittedName>
        <fullName evidence="1">Uncharacterized protein</fullName>
    </submittedName>
</protein>
<name>A0A7V6A1H7_9BACT</name>
<accession>A0A7V6A1H7</accession>
<dbReference type="EMBL" id="DTGR01000013">
    <property type="protein sequence ID" value="HHS28201.1"/>
    <property type="molecule type" value="Genomic_DNA"/>
</dbReference>
<dbReference type="AlphaFoldDB" id="A0A7V6A1H7"/>